<dbReference type="Gene3D" id="3.40.50.720">
    <property type="entry name" value="NAD(P)-binding Rossmann-like Domain"/>
    <property type="match status" value="1"/>
</dbReference>
<gene>
    <name evidence="2" type="ORF">H7F53_05950</name>
</gene>
<sequence>MARPVRIGLVGASGLVGSALIAACVGRGDVRLVAVARRELALPRGATMEVLLADPENWGDALAAARPDVVVSALGTTIRRVGGDEAAFRAVDHDLVLACARWAGEAGARQFIAVSAIGASPQSRNFYLRVKGETEAALARTGLARLDILQPGLLLGARDDRRPAEAVGQLLAPLAGLVLHGGARRYRPIAADTLAEVILALAHQKARGRFVHDHDAMIRALRRHAFERSLPARESVD</sequence>
<dbReference type="SUPFAM" id="SSF51735">
    <property type="entry name" value="NAD(P)-binding Rossmann-fold domains"/>
    <property type="match status" value="1"/>
</dbReference>
<dbReference type="EMBL" id="JACLAX010000004">
    <property type="protein sequence ID" value="MBC2668677.1"/>
    <property type="molecule type" value="Genomic_DNA"/>
</dbReference>
<name>A0A7X1FYF2_9SPHN</name>
<dbReference type="RefSeq" id="WP_185678553.1">
    <property type="nucleotide sequence ID" value="NZ_JACLAX010000004.1"/>
</dbReference>
<dbReference type="Pfam" id="PF13460">
    <property type="entry name" value="NAD_binding_10"/>
    <property type="match status" value="1"/>
</dbReference>
<dbReference type="Proteomes" id="UP000551327">
    <property type="component" value="Unassembled WGS sequence"/>
</dbReference>
<dbReference type="PANTHER" id="PTHR14097">
    <property type="entry name" value="OXIDOREDUCTASE HTATIP2"/>
    <property type="match status" value="1"/>
</dbReference>
<evidence type="ECO:0000313" key="3">
    <source>
        <dbReference type="Proteomes" id="UP000551327"/>
    </source>
</evidence>
<dbReference type="PANTHER" id="PTHR14097:SF7">
    <property type="entry name" value="OXIDOREDUCTASE HTATIP2"/>
    <property type="match status" value="1"/>
</dbReference>
<dbReference type="InterPro" id="IPR036291">
    <property type="entry name" value="NAD(P)-bd_dom_sf"/>
</dbReference>
<keyword evidence="3" id="KW-1185">Reference proteome</keyword>
<evidence type="ECO:0000259" key="1">
    <source>
        <dbReference type="Pfam" id="PF13460"/>
    </source>
</evidence>
<dbReference type="AlphaFoldDB" id="A0A7X1FYF2"/>
<reference evidence="2 3" key="1">
    <citation type="submission" date="2020-08" db="EMBL/GenBank/DDBJ databases">
        <title>The genome sequence of type strain Novosphingobium piscinae KCTC 42194.</title>
        <authorList>
            <person name="Liu Y."/>
        </authorList>
    </citation>
    <scope>NUCLEOTIDE SEQUENCE [LARGE SCALE GENOMIC DNA]</scope>
    <source>
        <strain evidence="2 3">KCTC 42194</strain>
    </source>
</reference>
<comment type="caution">
    <text evidence="2">The sequence shown here is derived from an EMBL/GenBank/DDBJ whole genome shotgun (WGS) entry which is preliminary data.</text>
</comment>
<organism evidence="2 3">
    <name type="scientific">Novosphingobium piscinae</name>
    <dbReference type="NCBI Taxonomy" id="1507448"/>
    <lineage>
        <taxon>Bacteria</taxon>
        <taxon>Pseudomonadati</taxon>
        <taxon>Pseudomonadota</taxon>
        <taxon>Alphaproteobacteria</taxon>
        <taxon>Sphingomonadales</taxon>
        <taxon>Sphingomonadaceae</taxon>
        <taxon>Novosphingobium</taxon>
    </lineage>
</organism>
<feature type="domain" description="NAD(P)-binding" evidence="1">
    <location>
        <begin position="11"/>
        <end position="154"/>
    </location>
</feature>
<dbReference type="InterPro" id="IPR016040">
    <property type="entry name" value="NAD(P)-bd_dom"/>
</dbReference>
<dbReference type="PROSITE" id="PS51257">
    <property type="entry name" value="PROKAR_LIPOPROTEIN"/>
    <property type="match status" value="1"/>
</dbReference>
<accession>A0A7X1FYF2</accession>
<evidence type="ECO:0000313" key="2">
    <source>
        <dbReference type="EMBL" id="MBC2668677.1"/>
    </source>
</evidence>
<proteinExistence type="predicted"/>
<protein>
    <submittedName>
        <fullName evidence="2">NAD(P)H-binding protein</fullName>
    </submittedName>
</protein>